<reference evidence="2" key="1">
    <citation type="submission" date="2023-04" db="EMBL/GenBank/DDBJ databases">
        <title>Phytophthora lilii NBRC 32176.</title>
        <authorList>
            <person name="Ichikawa N."/>
            <person name="Sato H."/>
            <person name="Tonouchi N."/>
        </authorList>
    </citation>
    <scope>NUCLEOTIDE SEQUENCE</scope>
    <source>
        <strain evidence="2">NBRC 32176</strain>
    </source>
</reference>
<dbReference type="OrthoDB" id="164762at2759"/>
<proteinExistence type="predicted"/>
<dbReference type="AlphaFoldDB" id="A0A9W6THF7"/>
<organism evidence="2 3">
    <name type="scientific">Phytophthora lilii</name>
    <dbReference type="NCBI Taxonomy" id="2077276"/>
    <lineage>
        <taxon>Eukaryota</taxon>
        <taxon>Sar</taxon>
        <taxon>Stramenopiles</taxon>
        <taxon>Oomycota</taxon>
        <taxon>Peronosporomycetes</taxon>
        <taxon>Peronosporales</taxon>
        <taxon>Peronosporaceae</taxon>
        <taxon>Phytophthora</taxon>
    </lineage>
</organism>
<accession>A0A9W6THF7</accession>
<gene>
    <name evidence="2" type="ORF">Plil01_000407500</name>
</gene>
<evidence type="ECO:0000256" key="1">
    <source>
        <dbReference type="SAM" id="MobiDB-lite"/>
    </source>
</evidence>
<sequence length="858" mass="96056">MMRGRGQVPDNLKETPDPLAGEPTDEYGIPLSVAHSPQTDLPVWQFIHQLASPFPNTKSPERPYTHVCVLCSASPPFRPTSRKQPTWRCALMRQRMSTNAVSHLQRMHPEKFEAIEDYKQRRREELKRKAAAAAAEEGGDDQPKKKRAKTTPGPKKNKTNNQKEDQQSKEGDAVTAGEANDVELVTNQNSSVSARKRAVGKTVDLVKKWLISSGLPVSMLQDEAFQRLWKLSNSTVLALPTTLDFNAHVQDEFVKFSSFLESYLTAELQAAMGLPFLSLRHEFQPITSVVTENGVSDDEVSKQQQTFFSITAGFIDSHWRRVDLVLSAKLVPRGWDQQINQIVTQTVSETYGIPAISNYARFRFDTEGDTLVAHAVGGDYESIADGQEDLLTNTLRGCVVDALGVGASCSFSNENDVRRILRLLQGLAKHFEAPDRISALLEIGATHGLHVPYFSAPSIDKLALSTSSSIGAIAELLRVSCTRYSAYSIYFQCSERPTAAGPESEAAWTQLSLDDWRTATELEAMLNQLTQFRLEERLAPRPGPIAQSYALLFRRLLAVTTKASHLKLILLEDDSNSFSAKRAARRKLYRVDTFTLAGQQCFLRLRQLITQRFRAPSTLSAVDDEIKAMLLDPRISYKAANLVTDTQAYRRAQEALREEHRVVFELLAARQSSTGLNTEPEDEDEDVDDDEMSALLMVDGPKNQPPAAPSTTSSGRHSSDAVAEDEARAWREWQQVYVAWDTLATEGADLFDKGQYNLLKLYHHVDILKWFREVGQQAHPAASLLARIYLGKQSLPSRALKASFERFMKQDEADWLLGSARQVENRCILHHNWCQYQKLSAEVVIPHVNNENGSTSLI</sequence>
<feature type="region of interest" description="Disordered" evidence="1">
    <location>
        <begin position="123"/>
        <end position="189"/>
    </location>
</feature>
<keyword evidence="3" id="KW-1185">Reference proteome</keyword>
<evidence type="ECO:0000313" key="2">
    <source>
        <dbReference type="EMBL" id="GMF13617.1"/>
    </source>
</evidence>
<feature type="region of interest" description="Disordered" evidence="1">
    <location>
        <begin position="697"/>
        <end position="724"/>
    </location>
</feature>
<comment type="caution">
    <text evidence="2">The sequence shown here is derived from an EMBL/GenBank/DDBJ whole genome shotgun (WGS) entry which is preliminary data.</text>
</comment>
<dbReference type="Proteomes" id="UP001165083">
    <property type="component" value="Unassembled WGS sequence"/>
</dbReference>
<protein>
    <submittedName>
        <fullName evidence="2">Unnamed protein product</fullName>
    </submittedName>
</protein>
<name>A0A9W6THF7_9STRA</name>
<feature type="region of interest" description="Disordered" evidence="1">
    <location>
        <begin position="1"/>
        <end position="23"/>
    </location>
</feature>
<dbReference type="EMBL" id="BSXW01000163">
    <property type="protein sequence ID" value="GMF13617.1"/>
    <property type="molecule type" value="Genomic_DNA"/>
</dbReference>
<evidence type="ECO:0000313" key="3">
    <source>
        <dbReference type="Proteomes" id="UP001165083"/>
    </source>
</evidence>
<feature type="compositionally biased region" description="Basic and acidic residues" evidence="1">
    <location>
        <begin position="161"/>
        <end position="172"/>
    </location>
</feature>